<keyword evidence="3" id="KW-1185">Reference proteome</keyword>
<evidence type="ECO:0000256" key="1">
    <source>
        <dbReference type="SAM" id="MobiDB-lite"/>
    </source>
</evidence>
<evidence type="ECO:0000313" key="2">
    <source>
        <dbReference type="EMBL" id="TNN44697.1"/>
    </source>
</evidence>
<reference evidence="2 3" key="1">
    <citation type="submission" date="2019-03" db="EMBL/GenBank/DDBJ databases">
        <title>First draft genome of Liparis tanakae, snailfish: a comprehensive survey of snailfish specific genes.</title>
        <authorList>
            <person name="Kim W."/>
            <person name="Song I."/>
            <person name="Jeong J.-H."/>
            <person name="Kim D."/>
            <person name="Kim S."/>
            <person name="Ryu S."/>
            <person name="Song J.Y."/>
            <person name="Lee S.K."/>
        </authorList>
    </citation>
    <scope>NUCLEOTIDE SEQUENCE [LARGE SCALE GENOMIC DNA]</scope>
    <source>
        <tissue evidence="2">Muscle</tissue>
    </source>
</reference>
<accession>A0A4Z2FTV2</accession>
<gene>
    <name evidence="2" type="ORF">EYF80_045079</name>
</gene>
<feature type="region of interest" description="Disordered" evidence="1">
    <location>
        <begin position="1"/>
        <end position="21"/>
    </location>
</feature>
<sequence>MEEICRRRSRELTGELPPSLQRSIRPQEGMLTLRDELHSRRVSLHKQPPLRKKCLPAPPPLTSVWLRPAGAQSYSVVLKVGSLRVTTGLVTIMRFLLYTRRPPPPLTFAVKWEQGESASRRPIRWSSSASLPAAWSTAPQPQDTQAFLHRQSSGGVYLQGCGWKPEQRSSQPWHAAAPPALGFTDI</sequence>
<dbReference type="AlphaFoldDB" id="A0A4Z2FTV2"/>
<proteinExistence type="predicted"/>
<comment type="caution">
    <text evidence="2">The sequence shown here is derived from an EMBL/GenBank/DDBJ whole genome shotgun (WGS) entry which is preliminary data.</text>
</comment>
<dbReference type="EMBL" id="SRLO01000888">
    <property type="protein sequence ID" value="TNN44697.1"/>
    <property type="molecule type" value="Genomic_DNA"/>
</dbReference>
<evidence type="ECO:0000313" key="3">
    <source>
        <dbReference type="Proteomes" id="UP000314294"/>
    </source>
</evidence>
<feature type="compositionally biased region" description="Basic and acidic residues" evidence="1">
    <location>
        <begin position="1"/>
        <end position="13"/>
    </location>
</feature>
<protein>
    <submittedName>
        <fullName evidence="2">Uncharacterized protein</fullName>
    </submittedName>
</protein>
<organism evidence="2 3">
    <name type="scientific">Liparis tanakae</name>
    <name type="common">Tanaka's snailfish</name>
    <dbReference type="NCBI Taxonomy" id="230148"/>
    <lineage>
        <taxon>Eukaryota</taxon>
        <taxon>Metazoa</taxon>
        <taxon>Chordata</taxon>
        <taxon>Craniata</taxon>
        <taxon>Vertebrata</taxon>
        <taxon>Euteleostomi</taxon>
        <taxon>Actinopterygii</taxon>
        <taxon>Neopterygii</taxon>
        <taxon>Teleostei</taxon>
        <taxon>Neoteleostei</taxon>
        <taxon>Acanthomorphata</taxon>
        <taxon>Eupercaria</taxon>
        <taxon>Perciformes</taxon>
        <taxon>Cottioidei</taxon>
        <taxon>Cottales</taxon>
        <taxon>Liparidae</taxon>
        <taxon>Liparis</taxon>
    </lineage>
</organism>
<dbReference type="Proteomes" id="UP000314294">
    <property type="component" value="Unassembled WGS sequence"/>
</dbReference>
<name>A0A4Z2FTV2_9TELE</name>